<feature type="region of interest" description="Disordered" evidence="1">
    <location>
        <begin position="79"/>
        <end position="137"/>
    </location>
</feature>
<organism evidence="2">
    <name type="scientific">marine metagenome</name>
    <dbReference type="NCBI Taxonomy" id="408172"/>
    <lineage>
        <taxon>unclassified sequences</taxon>
        <taxon>metagenomes</taxon>
        <taxon>ecological metagenomes</taxon>
    </lineage>
</organism>
<dbReference type="EMBL" id="UINC01203268">
    <property type="protein sequence ID" value="SVE23440.1"/>
    <property type="molecule type" value="Genomic_DNA"/>
</dbReference>
<evidence type="ECO:0000313" key="2">
    <source>
        <dbReference type="EMBL" id="SVE23440.1"/>
    </source>
</evidence>
<gene>
    <name evidence="2" type="ORF">METZ01_LOCUS476294</name>
</gene>
<feature type="region of interest" description="Disordered" evidence="1">
    <location>
        <begin position="1"/>
        <end position="59"/>
    </location>
</feature>
<accession>A0A383BUG5</accession>
<proteinExistence type="predicted"/>
<feature type="compositionally biased region" description="Acidic residues" evidence="1">
    <location>
        <begin position="27"/>
        <end position="48"/>
    </location>
</feature>
<reference evidence="2" key="1">
    <citation type="submission" date="2018-05" db="EMBL/GenBank/DDBJ databases">
        <authorList>
            <person name="Lanie J.A."/>
            <person name="Ng W.-L."/>
            <person name="Kazmierczak K.M."/>
            <person name="Andrzejewski T.M."/>
            <person name="Davidsen T.M."/>
            <person name="Wayne K.J."/>
            <person name="Tettelin H."/>
            <person name="Glass J.I."/>
            <person name="Rusch D."/>
            <person name="Podicherti R."/>
            <person name="Tsui H.-C.T."/>
            <person name="Winkler M.E."/>
        </authorList>
    </citation>
    <scope>NUCLEOTIDE SEQUENCE</scope>
</reference>
<feature type="non-terminal residue" evidence="2">
    <location>
        <position position="1"/>
    </location>
</feature>
<sequence>GLVNEDPVALGDDDGDGQYNEDPANLVDDDHDGLVDEDGPDVQWDNDGDGLLNEDGLRTGGVIYDPALRAEYENEPFFRHPDAASAAADTESRGYGWGDDDRDGRSNEDPVDGEDNDRDGLVDEDPAAAPVPLPRTILSPTFTYDTGDLTVEERRSLAFRWDGDRSLYSATTAAGVVVTASVRRMRLTPRDLLRPIRMDSTRNMVTLTGDRFLSGVFGSIDPMNGSYWGAIASHASGVPHAGTS</sequence>
<name>A0A383BUG5_9ZZZZ</name>
<evidence type="ECO:0000256" key="1">
    <source>
        <dbReference type="SAM" id="MobiDB-lite"/>
    </source>
</evidence>
<feature type="non-terminal residue" evidence="2">
    <location>
        <position position="244"/>
    </location>
</feature>
<protein>
    <submittedName>
        <fullName evidence="2">Uncharacterized protein</fullName>
    </submittedName>
</protein>
<feature type="compositionally biased region" description="Acidic residues" evidence="1">
    <location>
        <begin position="109"/>
        <end position="126"/>
    </location>
</feature>
<dbReference type="AlphaFoldDB" id="A0A383BUG5"/>